<dbReference type="EMBL" id="AP014680">
    <property type="protein sequence ID" value="BAP85251.1"/>
    <property type="molecule type" value="Genomic_DNA"/>
</dbReference>
<evidence type="ECO:0000313" key="9">
    <source>
        <dbReference type="EMBL" id="BAP86705.1"/>
    </source>
</evidence>
<dbReference type="Pfam" id="PF13586">
    <property type="entry name" value="DDE_Tnp_1_2"/>
    <property type="match status" value="1"/>
</dbReference>
<name>A0A0A1GWB5_9LACO</name>
<protein>
    <submittedName>
        <fullName evidence="4">ISLho2 transposase</fullName>
    </submittedName>
</protein>
<dbReference type="KEGG" id="lho:LOOC260_103520"/>
<dbReference type="EMBL" id="AP014680">
    <property type="protein sequence ID" value="BAP85187.1"/>
    <property type="molecule type" value="Genomic_DNA"/>
</dbReference>
<dbReference type="InterPro" id="IPR047710">
    <property type="entry name" value="Transpos_IS5-like"/>
</dbReference>
<evidence type="ECO:0000313" key="7">
    <source>
        <dbReference type="EMBL" id="BAP85251.1"/>
    </source>
</evidence>
<evidence type="ECO:0000259" key="2">
    <source>
        <dbReference type="Pfam" id="PF05598"/>
    </source>
</evidence>
<reference evidence="4 10" key="1">
    <citation type="submission" date="2014-11" db="EMBL/GenBank/DDBJ databases">
        <title>Complete genome sequence and analysis of Lactobacillus hokkaidonensis LOOC260T.</title>
        <authorList>
            <person name="Tanizawa Y."/>
            <person name="Tohno M."/>
            <person name="Kaminuma E."/>
            <person name="Nakamura Y."/>
            <person name="Arita M."/>
        </authorList>
    </citation>
    <scope>NUCLEOTIDE SEQUENCE [LARGE SCALE GENOMIC DNA]</scope>
    <source>
        <strain evidence="4 10">LOOC260</strain>
    </source>
</reference>
<dbReference type="EMBL" id="AP014680">
    <property type="protein sequence ID" value="BAP86014.1"/>
    <property type="molecule type" value="Genomic_DNA"/>
</dbReference>
<dbReference type="KEGG" id="lho:LOOC260_106950"/>
<evidence type="ECO:0000313" key="5">
    <source>
        <dbReference type="EMBL" id="BAP84926.1"/>
    </source>
</evidence>
<dbReference type="PANTHER" id="PTHR33803:SF3">
    <property type="entry name" value="BLL1974 PROTEIN"/>
    <property type="match status" value="1"/>
</dbReference>
<gene>
    <name evidence="4" type="ORF">LOOC260_100570</name>
    <name evidence="5" type="ORF">LOOC260_103520</name>
    <name evidence="6" type="ORF">LOOC260_106300</name>
    <name evidence="7" type="ORF">LOOC260_106950</name>
    <name evidence="8" type="ORF">LOOC260_115040</name>
    <name evidence="9" type="ORF">LOOC260_122000</name>
</gene>
<feature type="region of interest" description="Disordered" evidence="1">
    <location>
        <begin position="370"/>
        <end position="393"/>
    </location>
</feature>
<evidence type="ECO:0000313" key="6">
    <source>
        <dbReference type="EMBL" id="BAP85187.1"/>
    </source>
</evidence>
<dbReference type="HOGENOM" id="CLU_040038_5_2_9"/>
<dbReference type="KEGG" id="lho:LOOC260_106300"/>
<evidence type="ECO:0000313" key="4">
    <source>
        <dbReference type="EMBL" id="BAP84636.1"/>
    </source>
</evidence>
<dbReference type="EMBL" id="AP014680">
    <property type="protein sequence ID" value="BAP84926.1"/>
    <property type="molecule type" value="Genomic_DNA"/>
</dbReference>
<feature type="domain" description="Transposase InsH N-terminal" evidence="2">
    <location>
        <begin position="24"/>
        <end position="116"/>
    </location>
</feature>
<proteinExistence type="predicted"/>
<dbReference type="KEGG" id="lho:LOOC260_100570"/>
<dbReference type="InterPro" id="IPR008490">
    <property type="entry name" value="Transposase_InsH_N"/>
</dbReference>
<evidence type="ECO:0000256" key="1">
    <source>
        <dbReference type="SAM" id="MobiDB-lite"/>
    </source>
</evidence>
<dbReference type="InterPro" id="IPR025668">
    <property type="entry name" value="Tnp_DDE_dom"/>
</dbReference>
<dbReference type="AlphaFoldDB" id="A0A0A1GWB5"/>
<feature type="domain" description="Transposase DDE" evidence="3">
    <location>
        <begin position="344"/>
        <end position="421"/>
    </location>
</feature>
<dbReference type="PANTHER" id="PTHR33803">
    <property type="entry name" value="IS1478 TRANSPOSASE"/>
    <property type="match status" value="1"/>
</dbReference>
<evidence type="ECO:0000259" key="3">
    <source>
        <dbReference type="Pfam" id="PF13586"/>
    </source>
</evidence>
<evidence type="ECO:0000313" key="8">
    <source>
        <dbReference type="EMBL" id="BAP86014.1"/>
    </source>
</evidence>
<sequence length="470" mass="53948">MVYRKKTVQLSINSFETALGCPLSADNEWVQLANQLPWSEWDEVYQLAFPSNLGRAGKPFRQLYGAQLIKQRTGLSDREVVDAIRDTPAYQYFLGFSEYQPVRPFDHVTLVYFRKRIAPISDQILNIMAKYTGKLLNEALPDKRVVITDATAFPVNVAYPQDTHLLNGTRLKLEADIKLMSNQLKLAPPRTRKREAKKQWVAFSRHPHRWGKQTHKQIKAQLQYIRRDLRFVDELLAQGGQLSERRLKVLSTVRKVYEQQDYMYRNHTHHVSDRIVSLTQPEIRPIVRGKAKQPVEFGPKVDLSITDGVVNIERFSFDSFNESTDFASTIDHYKDVHGVYPDEVLADTLYRTRANIKLCKDLGIKLSGPKLGRRPKHVDPAKRREEQDAENRRGEIEREFSLIKSKLGLGLVTAKTAETIAVTVDTGVVLANLKRVLSFFCVPISIFVEMDGVKLQIDYKMINRLSNLVA</sequence>
<feature type="compositionally biased region" description="Basic and acidic residues" evidence="1">
    <location>
        <begin position="377"/>
        <end position="393"/>
    </location>
</feature>
<dbReference type="KEGG" id="lho:LOOC260_122000"/>
<dbReference type="Pfam" id="PF05598">
    <property type="entry name" value="DUF772"/>
    <property type="match status" value="1"/>
</dbReference>
<dbReference type="RefSeq" id="WP_041092043.1">
    <property type="nucleotide sequence ID" value="NZ_AP014680.1"/>
</dbReference>
<dbReference type="KEGG" id="lho:LOOC260_115040"/>
<dbReference type="Proteomes" id="UP000031620">
    <property type="component" value="Chromosome"/>
</dbReference>
<dbReference type="EMBL" id="AP014680">
    <property type="protein sequence ID" value="BAP84636.1"/>
    <property type="molecule type" value="Genomic_DNA"/>
</dbReference>
<evidence type="ECO:0000313" key="10">
    <source>
        <dbReference type="Proteomes" id="UP000031620"/>
    </source>
</evidence>
<organism evidence="4 10">
    <name type="scientific">Paucilactobacillus hokkaidonensis JCM 18461</name>
    <dbReference type="NCBI Taxonomy" id="1291742"/>
    <lineage>
        <taxon>Bacteria</taxon>
        <taxon>Bacillati</taxon>
        <taxon>Bacillota</taxon>
        <taxon>Bacilli</taxon>
        <taxon>Lactobacillales</taxon>
        <taxon>Lactobacillaceae</taxon>
        <taxon>Paucilactobacillus</taxon>
    </lineage>
</organism>
<accession>A0A0A1GWB5</accession>
<dbReference type="EMBL" id="AP014680">
    <property type="protein sequence ID" value="BAP86705.1"/>
    <property type="molecule type" value="Genomic_DNA"/>
</dbReference>
<dbReference type="NCBIfam" id="NF033578">
    <property type="entry name" value="transpos_IS5_1"/>
    <property type="match status" value="1"/>
</dbReference>